<accession>A0A8H6TGX4</accession>
<dbReference type="Proteomes" id="UP000636479">
    <property type="component" value="Unassembled WGS sequence"/>
</dbReference>
<dbReference type="AlphaFoldDB" id="A0A8H6TGX4"/>
<evidence type="ECO:0000313" key="2">
    <source>
        <dbReference type="Proteomes" id="UP000636479"/>
    </source>
</evidence>
<protein>
    <submittedName>
        <fullName evidence="1">Uncharacterized protein</fullName>
    </submittedName>
</protein>
<keyword evidence="2" id="KW-1185">Reference proteome</keyword>
<name>A0A8H6TGX4_9AGAR</name>
<comment type="caution">
    <text evidence="1">The sequence shown here is derived from an EMBL/GenBank/DDBJ whole genome shotgun (WGS) entry which is preliminary data.</text>
</comment>
<dbReference type="GeneID" id="59341110"/>
<gene>
    <name evidence="1" type="ORF">MIND_00167200</name>
</gene>
<dbReference type="Gene3D" id="3.40.30.10">
    <property type="entry name" value="Glutaredoxin"/>
    <property type="match status" value="1"/>
</dbReference>
<dbReference type="OrthoDB" id="10253744at2759"/>
<dbReference type="CDD" id="cd03062">
    <property type="entry name" value="TRX_Fd_Sucrase"/>
    <property type="match status" value="1"/>
</dbReference>
<dbReference type="RefSeq" id="XP_037226504.1">
    <property type="nucleotide sequence ID" value="XM_037358594.1"/>
</dbReference>
<proteinExistence type="predicted"/>
<evidence type="ECO:0000313" key="1">
    <source>
        <dbReference type="EMBL" id="KAF7316481.1"/>
    </source>
</evidence>
<dbReference type="InterPro" id="IPR009737">
    <property type="entry name" value="Aim32/Apd1-like"/>
</dbReference>
<sequence>MSSLRRLKAWALGHELDPQNIKTQLVNAQVPITDAPCRGCADPCEDGHPEYPERFKVDMETQMLGSVYPYRRQILVSTGKTDWDRDVTSTRGSLASHISSAHYKSSAHATHSHPTVPGVFDTTASTEITILNGSHASVCEEETVLVFPDYVAVTGIPPTSKGAQLLWKNALDPAIPRILGSNDQPGLQTWLLPYACVITMCSHKRRDNRCAIAAPKLERAFTDSLNRRGWTVDNQLEHFIDLPLEKFEGSEEDREQHVVSSLKSMQDSKRALILYNSHVGGHRYSGLTIIYTPGGASVWYGRVTPHDVEAIVENTIIGGLVLPSLLRGGLGLAKPGCTSLHDW</sequence>
<dbReference type="EMBL" id="JACAZF010000001">
    <property type="protein sequence ID" value="KAF7316481.1"/>
    <property type="molecule type" value="Genomic_DNA"/>
</dbReference>
<dbReference type="SUPFAM" id="SSF52833">
    <property type="entry name" value="Thioredoxin-like"/>
    <property type="match status" value="1"/>
</dbReference>
<dbReference type="PANTHER" id="PTHR31902:SF14">
    <property type="entry name" value="ACTIN PATCHES DISTAL PROTEIN 1"/>
    <property type="match status" value="1"/>
</dbReference>
<dbReference type="InterPro" id="IPR036249">
    <property type="entry name" value="Thioredoxin-like_sf"/>
</dbReference>
<organism evidence="1 2">
    <name type="scientific">Mycena indigotica</name>
    <dbReference type="NCBI Taxonomy" id="2126181"/>
    <lineage>
        <taxon>Eukaryota</taxon>
        <taxon>Fungi</taxon>
        <taxon>Dikarya</taxon>
        <taxon>Basidiomycota</taxon>
        <taxon>Agaricomycotina</taxon>
        <taxon>Agaricomycetes</taxon>
        <taxon>Agaricomycetidae</taxon>
        <taxon>Agaricales</taxon>
        <taxon>Marasmiineae</taxon>
        <taxon>Mycenaceae</taxon>
        <taxon>Mycena</taxon>
    </lineage>
</organism>
<dbReference type="PANTHER" id="PTHR31902">
    <property type="entry name" value="ACTIN PATCHES DISTAL PROTEIN 1"/>
    <property type="match status" value="1"/>
</dbReference>
<dbReference type="Pfam" id="PF06999">
    <property type="entry name" value="Suc_Fer-like"/>
    <property type="match status" value="1"/>
</dbReference>
<reference evidence="1" key="1">
    <citation type="submission" date="2020-05" db="EMBL/GenBank/DDBJ databases">
        <title>Mycena genomes resolve the evolution of fungal bioluminescence.</title>
        <authorList>
            <person name="Tsai I.J."/>
        </authorList>
    </citation>
    <scope>NUCLEOTIDE SEQUENCE</scope>
    <source>
        <strain evidence="1">171206Taipei</strain>
    </source>
</reference>